<proteinExistence type="predicted"/>
<dbReference type="EMBL" id="BK015138">
    <property type="protein sequence ID" value="DAD92533.1"/>
    <property type="molecule type" value="Genomic_DNA"/>
</dbReference>
<name>A0A8S5NCI8_9CAUD</name>
<accession>A0A8S5NCI8</accession>
<evidence type="ECO:0000313" key="1">
    <source>
        <dbReference type="EMBL" id="DAD92533.1"/>
    </source>
</evidence>
<protein>
    <submittedName>
        <fullName evidence="1">Uncharacterized protein</fullName>
    </submittedName>
</protein>
<reference evidence="1" key="1">
    <citation type="journal article" date="2021" name="Proc. Natl. Acad. Sci. U.S.A.">
        <title>A Catalog of Tens of Thousands of Viruses from Human Metagenomes Reveals Hidden Associations with Chronic Diseases.</title>
        <authorList>
            <person name="Tisza M.J."/>
            <person name="Buck C.B."/>
        </authorList>
    </citation>
    <scope>NUCLEOTIDE SEQUENCE</scope>
    <source>
        <strain evidence="1">Ct5Tq8</strain>
    </source>
</reference>
<sequence>MVKDIVIRQRTGQFETLPTCRDRSGVWSRPCEKS</sequence>
<organism evidence="1">
    <name type="scientific">Myoviridae sp. ct5Tq8</name>
    <dbReference type="NCBI Taxonomy" id="2826612"/>
    <lineage>
        <taxon>Viruses</taxon>
        <taxon>Duplodnaviria</taxon>
        <taxon>Heunggongvirae</taxon>
        <taxon>Uroviricota</taxon>
        <taxon>Caudoviricetes</taxon>
    </lineage>
</organism>